<organism evidence="2 3">
    <name type="scientific">Devosia algicola</name>
    <dbReference type="NCBI Taxonomy" id="3026418"/>
    <lineage>
        <taxon>Bacteria</taxon>
        <taxon>Pseudomonadati</taxon>
        <taxon>Pseudomonadota</taxon>
        <taxon>Alphaproteobacteria</taxon>
        <taxon>Hyphomicrobiales</taxon>
        <taxon>Devosiaceae</taxon>
        <taxon>Devosia</taxon>
    </lineage>
</organism>
<evidence type="ECO:0008006" key="4">
    <source>
        <dbReference type="Google" id="ProtNLM"/>
    </source>
</evidence>
<evidence type="ECO:0000256" key="1">
    <source>
        <dbReference type="SAM" id="MobiDB-lite"/>
    </source>
</evidence>
<evidence type="ECO:0000313" key="2">
    <source>
        <dbReference type="EMBL" id="WDR02946.1"/>
    </source>
</evidence>
<accession>A0ABY7YNQ4</accession>
<proteinExistence type="predicted"/>
<gene>
    <name evidence="2" type="ORF">PSQ19_01605</name>
</gene>
<dbReference type="InterPro" id="IPR008930">
    <property type="entry name" value="Terpenoid_cyclase/PrenylTrfase"/>
</dbReference>
<keyword evidence="3" id="KW-1185">Reference proteome</keyword>
<protein>
    <recommendedName>
        <fullName evidence="4">Lanthionine synthetase</fullName>
    </recommendedName>
</protein>
<dbReference type="Gene3D" id="1.50.10.20">
    <property type="match status" value="1"/>
</dbReference>
<name>A0ABY7YNQ4_9HYPH</name>
<dbReference type="SUPFAM" id="SSF48239">
    <property type="entry name" value="Terpenoid cyclases/Protein prenyltransferases"/>
    <property type="match status" value="1"/>
</dbReference>
<dbReference type="RefSeq" id="WP_282219348.1">
    <property type="nucleotide sequence ID" value="NZ_CP118246.1"/>
</dbReference>
<reference evidence="2 3" key="1">
    <citation type="submission" date="2023-02" db="EMBL/GenBank/DDBJ databases">
        <title>Devosia algicola sp. nov., isolated from the phycosphere of marine algae.</title>
        <authorList>
            <person name="Kim J.M."/>
            <person name="Lee J.K."/>
            <person name="Choi B.J."/>
            <person name="Bayburt H."/>
            <person name="Jeon C.O."/>
        </authorList>
    </citation>
    <scope>NUCLEOTIDE SEQUENCE [LARGE SCALE GENOMIC DNA]</scope>
    <source>
        <strain evidence="2 3">G20-9</strain>
    </source>
</reference>
<dbReference type="Proteomes" id="UP001220530">
    <property type="component" value="Chromosome"/>
</dbReference>
<sequence>MSQAMDQADLGKDEQPRPSRLHGLSSGPSETVARLPDFCDLALDGLTKMRLGDGHFPQTMRSISNQNGTGTRPEGGNLRYAIIVAQGLGWLPESTQRSVLGKTSAAELALVCAHRAADADDIGAVALAAWAAAETAGVFAGALFDRLETMLASDNVVETVPCAWALTAAMAARHLGRVDKLKIAATQRLLAAQGAGWLFGHVTPVGAAHWHRAHLGCFADQVYPIQALARLGYAENNPEALQAANACAGRIVELQGTAGQWWWHYDTRDGSVVEGFPVYSVHQHAMAPMALLDLREAGGTDHRAAVARGLEWINSHPETDDPIVSPADGMIWRKVGRTEPAKLVRSMSAISTSLKRGWRLPGLNAVFPPGKIDYECRPYELGWLLYAWHSGGVVGRLSPPPRADQIN</sequence>
<feature type="region of interest" description="Disordered" evidence="1">
    <location>
        <begin position="1"/>
        <end position="29"/>
    </location>
</feature>
<dbReference type="EMBL" id="CP118246">
    <property type="protein sequence ID" value="WDR02946.1"/>
    <property type="molecule type" value="Genomic_DNA"/>
</dbReference>
<evidence type="ECO:0000313" key="3">
    <source>
        <dbReference type="Proteomes" id="UP001220530"/>
    </source>
</evidence>